<comment type="caution">
    <text evidence="2">Lacks conserved residue(s) required for the propagation of feature annotation.</text>
</comment>
<keyword evidence="3" id="KW-0812">Transmembrane</keyword>
<dbReference type="SMART" id="SM00032">
    <property type="entry name" value="CCP"/>
    <property type="match status" value="1"/>
</dbReference>
<feature type="domain" description="Sushi" evidence="5">
    <location>
        <begin position="196"/>
        <end position="255"/>
    </location>
</feature>
<keyword evidence="2" id="KW-0768">Sushi</keyword>
<dbReference type="KEGG" id="cvn:111138106"/>
<keyword evidence="4" id="KW-0732">Signal</keyword>
<dbReference type="Proteomes" id="UP000694844">
    <property type="component" value="Chromosome 5"/>
</dbReference>
<protein>
    <submittedName>
        <fullName evidence="7">Uncharacterized protein LOC111138106</fullName>
    </submittedName>
</protein>
<dbReference type="Pfam" id="PF00084">
    <property type="entry name" value="Sushi"/>
    <property type="match status" value="1"/>
</dbReference>
<sequence length="335" mass="37506">MDNFIGIICCMGVMFCSTCLSTNVTVLKVVSGGIFGIYDFYKNKSKSGMWGSHFKSNIINDWNSVKVREVSIKLFKNGNRCAFFVFNGSNSNSDNWMSKDRLIRTSYGDTTNGNLGYTQLSYQGTLSIRRFYISAPHVGCEDDMGWLVVKDSTLTAPCKIDKVNLTTIWYSALQTKTNFNDFQKADVMTVEIDIDVRCEDSNLTIVNMTYAKTGIQFNDTLTYSCSEGFTHTYGDLQRRCDHRGVWTGTRPICEKLCSCQQPNYIQLNETELGTRLLEIKSNLSVRANETSKARRLKTCARDDRPSTKAIGVLGGVLIGIFVFLIVASDISSLLA</sequence>
<evidence type="ECO:0000256" key="1">
    <source>
        <dbReference type="ARBA" id="ARBA00023157"/>
    </source>
</evidence>
<dbReference type="OrthoDB" id="6149273at2759"/>
<evidence type="ECO:0000256" key="3">
    <source>
        <dbReference type="SAM" id="Phobius"/>
    </source>
</evidence>
<proteinExistence type="predicted"/>
<dbReference type="AlphaFoldDB" id="A0A8B8F035"/>
<gene>
    <name evidence="7" type="primary">LOC111138106</name>
</gene>
<dbReference type="PROSITE" id="PS50923">
    <property type="entry name" value="SUSHI"/>
    <property type="match status" value="1"/>
</dbReference>
<evidence type="ECO:0000313" key="6">
    <source>
        <dbReference type="Proteomes" id="UP000694844"/>
    </source>
</evidence>
<keyword evidence="6" id="KW-1185">Reference proteome</keyword>
<evidence type="ECO:0000256" key="2">
    <source>
        <dbReference type="PROSITE-ProRule" id="PRU00302"/>
    </source>
</evidence>
<dbReference type="GeneID" id="111138106"/>
<feature type="chain" id="PRO_5034665150" evidence="4">
    <location>
        <begin position="22"/>
        <end position="335"/>
    </location>
</feature>
<name>A0A8B8F035_CRAVI</name>
<feature type="transmembrane region" description="Helical" evidence="3">
    <location>
        <begin position="309"/>
        <end position="327"/>
    </location>
</feature>
<keyword evidence="1" id="KW-1015">Disulfide bond</keyword>
<dbReference type="InterPro" id="IPR035976">
    <property type="entry name" value="Sushi/SCR/CCP_sf"/>
</dbReference>
<dbReference type="Gene3D" id="2.10.70.10">
    <property type="entry name" value="Complement Module, domain 1"/>
    <property type="match status" value="1"/>
</dbReference>
<dbReference type="CDD" id="cd00033">
    <property type="entry name" value="CCP"/>
    <property type="match status" value="1"/>
</dbReference>
<feature type="signal peptide" evidence="4">
    <location>
        <begin position="1"/>
        <end position="21"/>
    </location>
</feature>
<keyword evidence="3" id="KW-0472">Membrane</keyword>
<organism evidence="6 7">
    <name type="scientific">Crassostrea virginica</name>
    <name type="common">Eastern oyster</name>
    <dbReference type="NCBI Taxonomy" id="6565"/>
    <lineage>
        <taxon>Eukaryota</taxon>
        <taxon>Metazoa</taxon>
        <taxon>Spiralia</taxon>
        <taxon>Lophotrochozoa</taxon>
        <taxon>Mollusca</taxon>
        <taxon>Bivalvia</taxon>
        <taxon>Autobranchia</taxon>
        <taxon>Pteriomorphia</taxon>
        <taxon>Ostreida</taxon>
        <taxon>Ostreoidea</taxon>
        <taxon>Ostreidae</taxon>
        <taxon>Crassostrea</taxon>
    </lineage>
</organism>
<evidence type="ECO:0000259" key="5">
    <source>
        <dbReference type="PROSITE" id="PS50923"/>
    </source>
</evidence>
<keyword evidence="3" id="KW-1133">Transmembrane helix</keyword>
<dbReference type="RefSeq" id="XP_022345624.1">
    <property type="nucleotide sequence ID" value="XM_022489916.1"/>
</dbReference>
<dbReference type="InterPro" id="IPR000436">
    <property type="entry name" value="Sushi_SCR_CCP_dom"/>
</dbReference>
<evidence type="ECO:0000256" key="4">
    <source>
        <dbReference type="SAM" id="SignalP"/>
    </source>
</evidence>
<evidence type="ECO:0000313" key="7">
    <source>
        <dbReference type="RefSeq" id="XP_022345624.1"/>
    </source>
</evidence>
<accession>A0A8B8F035</accession>
<reference evidence="7" key="1">
    <citation type="submission" date="2025-08" db="UniProtKB">
        <authorList>
            <consortium name="RefSeq"/>
        </authorList>
    </citation>
    <scope>IDENTIFICATION</scope>
    <source>
        <tissue evidence="7">Whole sample</tissue>
    </source>
</reference>
<dbReference type="SUPFAM" id="SSF57535">
    <property type="entry name" value="Complement control module/SCR domain"/>
    <property type="match status" value="1"/>
</dbReference>